<dbReference type="EMBL" id="UYIQ01000001">
    <property type="protein sequence ID" value="VDG81202.1"/>
    <property type="molecule type" value="Genomic_DNA"/>
</dbReference>
<protein>
    <submittedName>
        <fullName evidence="1">Uncharacterized protein</fullName>
    </submittedName>
</protein>
<evidence type="ECO:0000313" key="1">
    <source>
        <dbReference type="EMBL" id="VDG81202.1"/>
    </source>
</evidence>
<gene>
    <name evidence="1" type="ORF">NCTC11458_00486</name>
</gene>
<proteinExistence type="predicted"/>
<name>A0A7Z8YBD7_CAPOC</name>
<evidence type="ECO:0000313" key="2">
    <source>
        <dbReference type="Proteomes" id="UP000276733"/>
    </source>
</evidence>
<organism evidence="1 2">
    <name type="scientific">Capnocytophaga ochracea</name>
    <dbReference type="NCBI Taxonomy" id="1018"/>
    <lineage>
        <taxon>Bacteria</taxon>
        <taxon>Pseudomonadati</taxon>
        <taxon>Bacteroidota</taxon>
        <taxon>Flavobacteriia</taxon>
        <taxon>Flavobacteriales</taxon>
        <taxon>Flavobacteriaceae</taxon>
        <taxon>Capnocytophaga</taxon>
    </lineage>
</organism>
<sequence>MIKRNYIKSFDSFKTQITSKITNSNINIMFCIEIFTI</sequence>
<accession>A0A7Z8YBD7</accession>
<dbReference type="AlphaFoldDB" id="A0A7Z8YBD7"/>
<dbReference type="Proteomes" id="UP000276733">
    <property type="component" value="Unassembled WGS sequence"/>
</dbReference>
<reference evidence="1 2" key="1">
    <citation type="submission" date="2018-11" db="EMBL/GenBank/DDBJ databases">
        <authorList>
            <consortium name="Pathogen Informatics"/>
        </authorList>
    </citation>
    <scope>NUCLEOTIDE SEQUENCE [LARGE SCALE GENOMIC DNA]</scope>
    <source>
        <strain evidence="1 2">NCTC11458</strain>
    </source>
</reference>
<comment type="caution">
    <text evidence="1">The sequence shown here is derived from an EMBL/GenBank/DDBJ whole genome shotgun (WGS) entry which is preliminary data.</text>
</comment>